<feature type="compositionally biased region" description="Basic and acidic residues" evidence="1">
    <location>
        <begin position="76"/>
        <end position="91"/>
    </location>
</feature>
<evidence type="ECO:0000256" key="1">
    <source>
        <dbReference type="SAM" id="MobiDB-lite"/>
    </source>
</evidence>
<dbReference type="Gene3D" id="3.40.50.2300">
    <property type="match status" value="2"/>
</dbReference>
<protein>
    <submittedName>
        <fullName evidence="3">Uncharacterized protein</fullName>
    </submittedName>
</protein>
<dbReference type="InterPro" id="IPR028082">
    <property type="entry name" value="Peripla_BP_I"/>
</dbReference>
<keyword evidence="4" id="KW-1185">Reference proteome</keyword>
<feature type="compositionally biased region" description="Polar residues" evidence="1">
    <location>
        <begin position="92"/>
        <end position="111"/>
    </location>
</feature>
<evidence type="ECO:0000256" key="2">
    <source>
        <dbReference type="SAM" id="Phobius"/>
    </source>
</evidence>
<evidence type="ECO:0000313" key="4">
    <source>
        <dbReference type="Proteomes" id="UP001286313"/>
    </source>
</evidence>
<dbReference type="AlphaFoldDB" id="A0AAE1F2D3"/>
<dbReference type="EMBL" id="JAWQEG010003561">
    <property type="protein sequence ID" value="KAK3865571.1"/>
    <property type="molecule type" value="Genomic_DNA"/>
</dbReference>
<sequence length="635" mass="69900">MREVGGGGEFRLQCDSLLDPHSGRRVSQQQQQQKSKNVACLHPEVVIVVVVVVITLVLTLALPSIHRHLRDLENAEEKADGESNNRHDQRKTSPTYQPLYNSPSGLLSQDVDNMESEDEAEGLESTDEVEGDVDTYTNSVAFLLPLRGQQGALGLRLGRGVKRRVEGEGGEDGSVFQQDVTSHFTNFSSTSQPTTTILVRDTRSDPDAARQLTEHFYQVHGIKIYFGFLTDEEAFTVAHWARGRAPGTRFVTPTATSIYLDEVRNIVRVQPSARLLAATVANLLGVIGTLRPLVVARTSIHNDIFIRQLIKLGVRPVKVMRYYPTTNMKEFAEKVKLQVSGVTTSPLVLLGDAESWNLVTAADKLFPAVWILPFLTQMIDNMQSNQSEILVIQYRAYDPVPNSFMKTDPLLAPEESIVIASHKLLTGTWDRPQGVYVVAAKVAVNSLSAGVRLLGTSNGWVPLLQYQVSANGITRRLYRELLVTKELLQPFVVGEQCRLVLRYVEELTGVSVVTEAYPYSALPTLLLPADRGAQLHIDCPKHHTDLRCWVRSGENDTLTCRGTIHGSHDLFQQCGPEVSVSVAGSQGCTGAFGFICRGGRSLGCLLSGLCSSLTHSSLPLYQCGHVNLHGHLIPH</sequence>
<gene>
    <name evidence="3" type="ORF">Pcinc_028837</name>
</gene>
<name>A0AAE1F2D3_PETCI</name>
<dbReference type="Proteomes" id="UP001286313">
    <property type="component" value="Unassembled WGS sequence"/>
</dbReference>
<accession>A0AAE1F2D3</accession>
<keyword evidence="2" id="KW-1133">Transmembrane helix</keyword>
<keyword evidence="2" id="KW-0472">Membrane</keyword>
<feature type="transmembrane region" description="Helical" evidence="2">
    <location>
        <begin position="45"/>
        <end position="62"/>
    </location>
</feature>
<reference evidence="3" key="1">
    <citation type="submission" date="2023-10" db="EMBL/GenBank/DDBJ databases">
        <title>Genome assemblies of two species of porcelain crab, Petrolisthes cinctipes and Petrolisthes manimaculis (Anomura: Porcellanidae).</title>
        <authorList>
            <person name="Angst P."/>
        </authorList>
    </citation>
    <scope>NUCLEOTIDE SEQUENCE</scope>
    <source>
        <strain evidence="3">PB745_01</strain>
        <tissue evidence="3">Gill</tissue>
    </source>
</reference>
<feature type="region of interest" description="Disordered" evidence="1">
    <location>
        <begin position="76"/>
        <end position="131"/>
    </location>
</feature>
<comment type="caution">
    <text evidence="3">The sequence shown here is derived from an EMBL/GenBank/DDBJ whole genome shotgun (WGS) entry which is preliminary data.</text>
</comment>
<evidence type="ECO:0000313" key="3">
    <source>
        <dbReference type="EMBL" id="KAK3865571.1"/>
    </source>
</evidence>
<dbReference type="CDD" id="cd06268">
    <property type="entry name" value="PBP1_ABC_transporter_LIVBP-like"/>
    <property type="match status" value="1"/>
</dbReference>
<keyword evidence="2" id="KW-0812">Transmembrane</keyword>
<dbReference type="SUPFAM" id="SSF53822">
    <property type="entry name" value="Periplasmic binding protein-like I"/>
    <property type="match status" value="1"/>
</dbReference>
<proteinExistence type="predicted"/>
<feature type="compositionally biased region" description="Acidic residues" evidence="1">
    <location>
        <begin position="112"/>
        <end position="131"/>
    </location>
</feature>
<organism evidence="3 4">
    <name type="scientific">Petrolisthes cinctipes</name>
    <name type="common">Flat porcelain crab</name>
    <dbReference type="NCBI Taxonomy" id="88211"/>
    <lineage>
        <taxon>Eukaryota</taxon>
        <taxon>Metazoa</taxon>
        <taxon>Ecdysozoa</taxon>
        <taxon>Arthropoda</taxon>
        <taxon>Crustacea</taxon>
        <taxon>Multicrustacea</taxon>
        <taxon>Malacostraca</taxon>
        <taxon>Eumalacostraca</taxon>
        <taxon>Eucarida</taxon>
        <taxon>Decapoda</taxon>
        <taxon>Pleocyemata</taxon>
        <taxon>Anomura</taxon>
        <taxon>Galatheoidea</taxon>
        <taxon>Porcellanidae</taxon>
        <taxon>Petrolisthes</taxon>
    </lineage>
</organism>